<feature type="region of interest" description="Disordered" evidence="1">
    <location>
        <begin position="86"/>
        <end position="138"/>
    </location>
</feature>
<sequence>MTDTTLAPIENSALPLATLIRAVADDVELVANTDELQQHSPTEGRVAEVASGDRPYDVYIGTGDAWVLATAELGLEATVLRATPQDLTADDAPAPGEAGVQATHDGTGTPAAGTYTSDPANNQWIGADDATTGTTIAY</sequence>
<dbReference type="EMBL" id="JNFH02000011">
    <property type="protein sequence ID" value="KDS91592.1"/>
    <property type="molecule type" value="Genomic_DNA"/>
</dbReference>
<name>A0A081EW04_9EURY</name>
<feature type="compositionally biased region" description="Low complexity" evidence="1">
    <location>
        <begin position="125"/>
        <end position="138"/>
    </location>
</feature>
<dbReference type="RefSeq" id="WP_050023876.1">
    <property type="nucleotide sequence ID" value="NZ_JNFH02000011.1"/>
</dbReference>
<reference evidence="2 3" key="1">
    <citation type="journal article" date="2015" name="Genome Announc.">
        <title>Draft genome sequence of a Halorubrum H3 strain isolated from the burlinskoye salt lake (Altai Krai, Russia).</title>
        <authorList>
            <person name="Rozanov A.S."/>
            <person name="Bryanskaya A.V."/>
            <person name="Malup T.K."/>
            <person name="Kotenko A.V."/>
            <person name="Peltek S.E."/>
        </authorList>
    </citation>
    <scope>NUCLEOTIDE SEQUENCE [LARGE SCALE GENOMIC DNA]</scope>
    <source>
        <strain evidence="2 3">H3</strain>
    </source>
</reference>
<evidence type="ECO:0000313" key="2">
    <source>
        <dbReference type="EMBL" id="KDS91592.1"/>
    </source>
</evidence>
<feature type="compositionally biased region" description="Polar residues" evidence="1">
    <location>
        <begin position="114"/>
        <end position="124"/>
    </location>
</feature>
<comment type="caution">
    <text evidence="2">The sequence shown here is derived from an EMBL/GenBank/DDBJ whole genome shotgun (WGS) entry which is preliminary data.</text>
</comment>
<dbReference type="Proteomes" id="UP000053331">
    <property type="component" value="Unassembled WGS sequence"/>
</dbReference>
<protein>
    <submittedName>
        <fullName evidence="2">Uncharacterized protein</fullName>
    </submittedName>
</protein>
<keyword evidence="3" id="KW-1185">Reference proteome</keyword>
<organism evidence="2 3">
    <name type="scientific">Halorubrum saccharovorum</name>
    <dbReference type="NCBI Taxonomy" id="2248"/>
    <lineage>
        <taxon>Archaea</taxon>
        <taxon>Methanobacteriati</taxon>
        <taxon>Methanobacteriota</taxon>
        <taxon>Stenosarchaea group</taxon>
        <taxon>Halobacteria</taxon>
        <taxon>Halobacteriales</taxon>
        <taxon>Haloferacaceae</taxon>
        <taxon>Halorubrum</taxon>
    </lineage>
</organism>
<evidence type="ECO:0000313" key="3">
    <source>
        <dbReference type="Proteomes" id="UP000053331"/>
    </source>
</evidence>
<dbReference type="OrthoDB" id="307361at2157"/>
<evidence type="ECO:0000256" key="1">
    <source>
        <dbReference type="SAM" id="MobiDB-lite"/>
    </source>
</evidence>
<dbReference type="AlphaFoldDB" id="A0A081EW04"/>
<accession>A0A081EW04</accession>
<proteinExistence type="predicted"/>
<gene>
    <name evidence="2" type="ORF">FK85_00225</name>
</gene>